<comment type="caution">
    <text evidence="1">The sequence shown here is derived from an EMBL/GenBank/DDBJ whole genome shotgun (WGS) entry which is preliminary data.</text>
</comment>
<dbReference type="AlphaFoldDB" id="A0A090NJL8"/>
<organism evidence="1 2">
    <name type="scientific">Shigella dysenteriae WRSd3</name>
    <dbReference type="NCBI Taxonomy" id="1401327"/>
    <lineage>
        <taxon>Bacteria</taxon>
        <taxon>Pseudomonadati</taxon>
        <taxon>Pseudomonadota</taxon>
        <taxon>Gammaproteobacteria</taxon>
        <taxon>Enterobacterales</taxon>
        <taxon>Enterobacteriaceae</taxon>
        <taxon>Shigella</taxon>
    </lineage>
</organism>
<gene>
    <name evidence="1" type="ORF">WRSd3_01341</name>
</gene>
<name>A0A090NJL8_SHIDY</name>
<protein>
    <submittedName>
        <fullName evidence="1">TraV protein</fullName>
    </submittedName>
</protein>
<reference evidence="1 2" key="1">
    <citation type="submission" date="2013-10" db="EMBL/GenBank/DDBJ databases">
        <title>Draft genomes and the virulence plasmids of Sd1617 vaccine constructs: WRSd3 and WRSd5.</title>
        <authorList>
            <person name="Aksomboon Vongsawan A."/>
            <person name="Venkatesan M.M."/>
            <person name="Vaisvil B."/>
            <person name="Emel G."/>
            <person name="Kepatral V."/>
            <person name="Sethabutr O."/>
            <person name="Serichantalergs O."/>
            <person name="Mason C."/>
        </authorList>
    </citation>
    <scope>NUCLEOTIDE SEQUENCE [LARGE SCALE GENOMIC DNA]</scope>
    <source>
        <strain evidence="1 2">WRSd3</strain>
    </source>
</reference>
<dbReference type="PATRIC" id="fig|1401327.3.peg.1237"/>
<dbReference type="RefSeq" id="WP_000286855.1">
    <property type="nucleotide sequence ID" value="NZ_AXUT01000094.1"/>
</dbReference>
<evidence type="ECO:0000313" key="2">
    <source>
        <dbReference type="Proteomes" id="UP000017944"/>
    </source>
</evidence>
<accession>A0A090NJL8</accession>
<sequence>MYSIHITPRCRRPARGQVFLKTLRVDGDSFSFTLPSACFTLRPSPNPRVIFASDRRADGEMSGIRLALPGETGTLITTATWQVNVPERPPFDIQHVIHWLLPAPLTALMSDNTWLWPDVPGTPALTAGDWPVMESDTPTLKRVKRRTFTLIDNRNRQGWITRRFQCFPLAPLPKSLSHRVPDILYPPKTEKKECKDNLQPHCLHSL</sequence>
<dbReference type="Proteomes" id="UP000017944">
    <property type="component" value="Unassembled WGS sequence"/>
</dbReference>
<dbReference type="EMBL" id="AXUT01000094">
    <property type="protein sequence ID" value="ESU80575.1"/>
    <property type="molecule type" value="Genomic_DNA"/>
</dbReference>
<proteinExistence type="predicted"/>
<evidence type="ECO:0000313" key="1">
    <source>
        <dbReference type="EMBL" id="ESU80575.1"/>
    </source>
</evidence>